<organism evidence="2 3">
    <name type="scientific">Dendrothele bispora (strain CBS 962.96)</name>
    <dbReference type="NCBI Taxonomy" id="1314807"/>
    <lineage>
        <taxon>Eukaryota</taxon>
        <taxon>Fungi</taxon>
        <taxon>Dikarya</taxon>
        <taxon>Basidiomycota</taxon>
        <taxon>Agaricomycotina</taxon>
        <taxon>Agaricomycetes</taxon>
        <taxon>Agaricomycetidae</taxon>
        <taxon>Agaricales</taxon>
        <taxon>Agaricales incertae sedis</taxon>
        <taxon>Dendrothele</taxon>
    </lineage>
</organism>
<protein>
    <submittedName>
        <fullName evidence="2">Uncharacterized protein</fullName>
    </submittedName>
</protein>
<evidence type="ECO:0000313" key="3">
    <source>
        <dbReference type="Proteomes" id="UP000297245"/>
    </source>
</evidence>
<evidence type="ECO:0000313" key="2">
    <source>
        <dbReference type="EMBL" id="THU76628.1"/>
    </source>
</evidence>
<dbReference type="OrthoDB" id="2962003at2759"/>
<reference evidence="2 3" key="1">
    <citation type="journal article" date="2019" name="Nat. Ecol. Evol.">
        <title>Megaphylogeny resolves global patterns of mushroom evolution.</title>
        <authorList>
            <person name="Varga T."/>
            <person name="Krizsan K."/>
            <person name="Foldi C."/>
            <person name="Dima B."/>
            <person name="Sanchez-Garcia M."/>
            <person name="Sanchez-Ramirez S."/>
            <person name="Szollosi G.J."/>
            <person name="Szarkandi J.G."/>
            <person name="Papp V."/>
            <person name="Albert L."/>
            <person name="Andreopoulos W."/>
            <person name="Angelini C."/>
            <person name="Antonin V."/>
            <person name="Barry K.W."/>
            <person name="Bougher N.L."/>
            <person name="Buchanan P."/>
            <person name="Buyck B."/>
            <person name="Bense V."/>
            <person name="Catcheside P."/>
            <person name="Chovatia M."/>
            <person name="Cooper J."/>
            <person name="Damon W."/>
            <person name="Desjardin D."/>
            <person name="Finy P."/>
            <person name="Geml J."/>
            <person name="Haridas S."/>
            <person name="Hughes K."/>
            <person name="Justo A."/>
            <person name="Karasinski D."/>
            <person name="Kautmanova I."/>
            <person name="Kiss B."/>
            <person name="Kocsube S."/>
            <person name="Kotiranta H."/>
            <person name="LaButti K.M."/>
            <person name="Lechner B.E."/>
            <person name="Liimatainen K."/>
            <person name="Lipzen A."/>
            <person name="Lukacs Z."/>
            <person name="Mihaltcheva S."/>
            <person name="Morgado L.N."/>
            <person name="Niskanen T."/>
            <person name="Noordeloos M.E."/>
            <person name="Ohm R.A."/>
            <person name="Ortiz-Santana B."/>
            <person name="Ovrebo C."/>
            <person name="Racz N."/>
            <person name="Riley R."/>
            <person name="Savchenko A."/>
            <person name="Shiryaev A."/>
            <person name="Soop K."/>
            <person name="Spirin V."/>
            <person name="Szebenyi C."/>
            <person name="Tomsovsky M."/>
            <person name="Tulloss R.E."/>
            <person name="Uehling J."/>
            <person name="Grigoriev I.V."/>
            <person name="Vagvolgyi C."/>
            <person name="Papp T."/>
            <person name="Martin F.M."/>
            <person name="Miettinen O."/>
            <person name="Hibbett D.S."/>
            <person name="Nagy L.G."/>
        </authorList>
    </citation>
    <scope>NUCLEOTIDE SEQUENCE [LARGE SCALE GENOMIC DNA]</scope>
    <source>
        <strain evidence="2 3">CBS 962.96</strain>
    </source>
</reference>
<name>A0A4S8KN17_DENBC</name>
<dbReference type="Proteomes" id="UP000297245">
    <property type="component" value="Unassembled WGS sequence"/>
</dbReference>
<evidence type="ECO:0000256" key="1">
    <source>
        <dbReference type="SAM" id="SignalP"/>
    </source>
</evidence>
<proteinExistence type="predicted"/>
<feature type="chain" id="PRO_5020579895" evidence="1">
    <location>
        <begin position="25"/>
        <end position="278"/>
    </location>
</feature>
<dbReference type="AlphaFoldDB" id="A0A4S8KN17"/>
<keyword evidence="3" id="KW-1185">Reference proteome</keyword>
<feature type="signal peptide" evidence="1">
    <location>
        <begin position="1"/>
        <end position="24"/>
    </location>
</feature>
<sequence length="278" mass="28803">MKSALPFVLLVSTSITSLPGYALPQVTFTPFGDALEFFTEADDGAVFTGASAIGTAADGSETTFLYNKVDITTTQVSGVTNTITETVEVLHGLGSGWLWLGSTWLESSQQQRHDFVKSQPCQEPALTMESSPWSHEPFCWLGSLQIRLGSSASRSRASHATLIESASGFRMSIEADLSDASASDTAIILGVIGCDSTGEKSGVCSEVQILEDRTTTSTIGQSTQSGSAVPVTVYGALASTSGGDDKNKSAAPSTGIGDTIGMLCIVVVGILSGGLTLL</sequence>
<keyword evidence="1" id="KW-0732">Signal</keyword>
<dbReference type="EMBL" id="ML180796">
    <property type="protein sequence ID" value="THU76628.1"/>
    <property type="molecule type" value="Genomic_DNA"/>
</dbReference>
<accession>A0A4S8KN17</accession>
<gene>
    <name evidence="2" type="ORF">K435DRAFT_813220</name>
</gene>